<dbReference type="SUPFAM" id="SSF54975">
    <property type="entry name" value="Acylphosphatase/BLUF domain-like"/>
    <property type="match status" value="1"/>
</dbReference>
<gene>
    <name evidence="9" type="ORF">SAMN02983006_00260</name>
</gene>
<organism evidence="9 10">
    <name type="scientific">Halanaerobium salsuginis</name>
    <dbReference type="NCBI Taxonomy" id="29563"/>
    <lineage>
        <taxon>Bacteria</taxon>
        <taxon>Bacillati</taxon>
        <taxon>Bacillota</taxon>
        <taxon>Clostridia</taxon>
        <taxon>Halanaerobiales</taxon>
        <taxon>Halanaerobiaceae</taxon>
        <taxon>Halanaerobium</taxon>
    </lineage>
</organism>
<evidence type="ECO:0000256" key="3">
    <source>
        <dbReference type="ARBA" id="ARBA00015991"/>
    </source>
</evidence>
<dbReference type="RefSeq" id="WP_089858423.1">
    <property type="nucleotide sequence ID" value="NZ_FOTI01000002.1"/>
</dbReference>
<dbReference type="EC" id="3.6.1.7" evidence="2 5"/>
<keyword evidence="10" id="KW-1185">Reference proteome</keyword>
<evidence type="ECO:0000256" key="4">
    <source>
        <dbReference type="ARBA" id="ARBA00047645"/>
    </source>
</evidence>
<dbReference type="InterPro" id="IPR017968">
    <property type="entry name" value="Acylphosphatase_CS"/>
</dbReference>
<reference evidence="9 10" key="1">
    <citation type="submission" date="2016-10" db="EMBL/GenBank/DDBJ databases">
        <authorList>
            <person name="de Groot N.N."/>
        </authorList>
    </citation>
    <scope>NUCLEOTIDE SEQUENCE [LARGE SCALE GENOMIC DNA]</scope>
    <source>
        <strain evidence="9 10">ATCC 51327</strain>
    </source>
</reference>
<proteinExistence type="inferred from homology"/>
<feature type="active site" evidence="5">
    <location>
        <position position="40"/>
    </location>
</feature>
<dbReference type="PANTHER" id="PTHR47268:SF4">
    <property type="entry name" value="ACYLPHOSPHATASE"/>
    <property type="match status" value="1"/>
</dbReference>
<dbReference type="GO" id="GO:0003998">
    <property type="term" value="F:acylphosphatase activity"/>
    <property type="evidence" value="ECO:0007669"/>
    <property type="project" value="UniProtKB-EC"/>
</dbReference>
<dbReference type="STRING" id="29563.SAMN02983006_00260"/>
<name>A0A1I4F6I4_9FIRM</name>
<dbReference type="OrthoDB" id="9808093at2"/>
<evidence type="ECO:0000256" key="1">
    <source>
        <dbReference type="ARBA" id="ARBA00005614"/>
    </source>
</evidence>
<dbReference type="PROSITE" id="PS51160">
    <property type="entry name" value="ACYLPHOSPHATASE_3"/>
    <property type="match status" value="1"/>
</dbReference>
<evidence type="ECO:0000313" key="10">
    <source>
        <dbReference type="Proteomes" id="UP000199006"/>
    </source>
</evidence>
<comment type="catalytic activity">
    <reaction evidence="4 5 6">
        <text>an acyl phosphate + H2O = a carboxylate + phosphate + H(+)</text>
        <dbReference type="Rhea" id="RHEA:14965"/>
        <dbReference type="ChEBI" id="CHEBI:15377"/>
        <dbReference type="ChEBI" id="CHEBI:15378"/>
        <dbReference type="ChEBI" id="CHEBI:29067"/>
        <dbReference type="ChEBI" id="CHEBI:43474"/>
        <dbReference type="ChEBI" id="CHEBI:59918"/>
        <dbReference type="EC" id="3.6.1.7"/>
    </reaction>
</comment>
<feature type="active site" evidence="5">
    <location>
        <position position="22"/>
    </location>
</feature>
<accession>A0A1I4F6I4</accession>
<keyword evidence="5 6" id="KW-0378">Hydrolase</keyword>
<evidence type="ECO:0000256" key="7">
    <source>
        <dbReference type="RuleBase" id="RU004168"/>
    </source>
</evidence>
<sequence>MTTEVVQKHVFISGRVQGVGFRYFIQQNAADLNLKGWAKNLADGRVEVVISGNLDKIEQMITKLKEGPSFARVHDLEVNSESTDDFSGFSIRY</sequence>
<evidence type="ECO:0000313" key="9">
    <source>
        <dbReference type="EMBL" id="SFL13514.1"/>
    </source>
</evidence>
<dbReference type="PROSITE" id="PS00151">
    <property type="entry name" value="ACYLPHOSPHATASE_2"/>
    <property type="match status" value="1"/>
</dbReference>
<dbReference type="InterPro" id="IPR036046">
    <property type="entry name" value="Acylphosphatase-like_dom_sf"/>
</dbReference>
<dbReference type="PROSITE" id="PS00150">
    <property type="entry name" value="ACYLPHOSPHATASE_1"/>
    <property type="match status" value="1"/>
</dbReference>
<evidence type="ECO:0000256" key="5">
    <source>
        <dbReference type="PROSITE-ProRule" id="PRU00520"/>
    </source>
</evidence>
<evidence type="ECO:0000259" key="8">
    <source>
        <dbReference type="PROSITE" id="PS51160"/>
    </source>
</evidence>
<feature type="domain" description="Acylphosphatase-like" evidence="8">
    <location>
        <begin position="7"/>
        <end position="93"/>
    </location>
</feature>
<dbReference type="AlphaFoldDB" id="A0A1I4F6I4"/>
<dbReference type="EMBL" id="FOTI01000002">
    <property type="protein sequence ID" value="SFL13514.1"/>
    <property type="molecule type" value="Genomic_DNA"/>
</dbReference>
<dbReference type="Gene3D" id="3.30.70.100">
    <property type="match status" value="1"/>
</dbReference>
<comment type="similarity">
    <text evidence="1 7">Belongs to the acylphosphatase family.</text>
</comment>
<dbReference type="Pfam" id="PF00708">
    <property type="entry name" value="Acylphosphatase"/>
    <property type="match status" value="1"/>
</dbReference>
<evidence type="ECO:0000256" key="2">
    <source>
        <dbReference type="ARBA" id="ARBA00012150"/>
    </source>
</evidence>
<evidence type="ECO:0000256" key="6">
    <source>
        <dbReference type="RuleBase" id="RU000553"/>
    </source>
</evidence>
<dbReference type="PANTHER" id="PTHR47268">
    <property type="entry name" value="ACYLPHOSPHATASE"/>
    <property type="match status" value="1"/>
</dbReference>
<protein>
    <recommendedName>
        <fullName evidence="3 5">Acylphosphatase</fullName>
        <ecNumber evidence="2 5">3.6.1.7</ecNumber>
    </recommendedName>
</protein>
<dbReference type="Proteomes" id="UP000199006">
    <property type="component" value="Unassembled WGS sequence"/>
</dbReference>
<dbReference type="InterPro" id="IPR001792">
    <property type="entry name" value="Acylphosphatase-like_dom"/>
</dbReference>
<dbReference type="InterPro" id="IPR020456">
    <property type="entry name" value="Acylphosphatase"/>
</dbReference>